<dbReference type="Pfam" id="PF00535">
    <property type="entry name" value="Glycos_transf_2"/>
    <property type="match status" value="1"/>
</dbReference>
<gene>
    <name evidence="4" type="ORF">FC14_GL000167</name>
</gene>
<dbReference type="InterPro" id="IPR029044">
    <property type="entry name" value="Nucleotide-diphossugar_trans"/>
</dbReference>
<dbReference type="PANTHER" id="PTHR22916:SF51">
    <property type="entry name" value="GLYCOSYLTRANSFERASE EPSH-RELATED"/>
    <property type="match status" value="1"/>
</dbReference>
<comment type="caution">
    <text evidence="4">The sequence shown here is derived from an EMBL/GenBank/DDBJ whole genome shotgun (WGS) entry which is preliminary data.</text>
</comment>
<dbReference type="SUPFAM" id="SSF53448">
    <property type="entry name" value="Nucleotide-diphospho-sugar transferases"/>
    <property type="match status" value="1"/>
</dbReference>
<dbReference type="OrthoDB" id="396512at2"/>
<evidence type="ECO:0000313" key="5">
    <source>
        <dbReference type="Proteomes" id="UP000051008"/>
    </source>
</evidence>
<keyword evidence="2" id="KW-0808">Transferase</keyword>
<feature type="domain" description="Glycosyltransferase 2-like" evidence="3">
    <location>
        <begin position="8"/>
        <end position="182"/>
    </location>
</feature>
<evidence type="ECO:0000259" key="3">
    <source>
        <dbReference type="Pfam" id="PF00535"/>
    </source>
</evidence>
<dbReference type="RefSeq" id="WP_056976906.1">
    <property type="nucleotide sequence ID" value="NZ_AYYP01000047.1"/>
</dbReference>
<dbReference type="Proteomes" id="UP000051008">
    <property type="component" value="Unassembled WGS sequence"/>
</dbReference>
<dbReference type="EMBL" id="AYYP01000047">
    <property type="protein sequence ID" value="KRM63951.1"/>
    <property type="molecule type" value="Genomic_DNA"/>
</dbReference>
<proteinExistence type="predicted"/>
<evidence type="ECO:0000256" key="1">
    <source>
        <dbReference type="ARBA" id="ARBA00022676"/>
    </source>
</evidence>
<dbReference type="PATRIC" id="fig|1423718.3.peg.170"/>
<keyword evidence="1" id="KW-0328">Glycosyltransferase</keyword>
<protein>
    <recommendedName>
        <fullName evidence="3">Glycosyltransferase 2-like domain-containing protein</fullName>
    </recommendedName>
</protein>
<name>A0A0R2AAT6_9LACO</name>
<dbReference type="PANTHER" id="PTHR22916">
    <property type="entry name" value="GLYCOSYLTRANSFERASE"/>
    <property type="match status" value="1"/>
</dbReference>
<sequence length="348" mass="40706">MEKRIKVSIIVPVYNAETFLKKCVLSIINQTYKEIEIILVDDGSNDNSLSVCKYLETQDSRIKVIEKDNGGVSTARNAGLKMAIGEWIMFVDPDDYLENNIIEKLLQHTSSRVDIVASSCNAFTNSSREEVHFFNGDRNFSTINQKKELFIQLMYPEYAQDTNFAITAIGVPWGKIYRKKLLDANSLNFKENLRRMQDNIFNMYAFYYAEKITYIDEPLYNYRYDHMSEYFDTYKKGTADVFLNVIKERKKALESINLYKDSYLFLCYVNECIRLLTIIMKSEIFNPHNLNNKKQKKLEFRQLLTEAALQDVLHFSNISKLRILKQKIVLALILLRMDNILILLCEKA</sequence>
<evidence type="ECO:0000313" key="4">
    <source>
        <dbReference type="EMBL" id="KRM63951.1"/>
    </source>
</evidence>
<keyword evidence="5" id="KW-1185">Reference proteome</keyword>
<organism evidence="4 5">
    <name type="scientific">Ligilactobacillus agilis DSM 20509</name>
    <dbReference type="NCBI Taxonomy" id="1423718"/>
    <lineage>
        <taxon>Bacteria</taxon>
        <taxon>Bacillati</taxon>
        <taxon>Bacillota</taxon>
        <taxon>Bacilli</taxon>
        <taxon>Lactobacillales</taxon>
        <taxon>Lactobacillaceae</taxon>
        <taxon>Ligilactobacillus</taxon>
    </lineage>
</organism>
<dbReference type="InterPro" id="IPR001173">
    <property type="entry name" value="Glyco_trans_2-like"/>
</dbReference>
<accession>A0A0R2AAT6</accession>
<dbReference type="GO" id="GO:0016757">
    <property type="term" value="F:glycosyltransferase activity"/>
    <property type="evidence" value="ECO:0007669"/>
    <property type="project" value="UniProtKB-KW"/>
</dbReference>
<dbReference type="CDD" id="cd00761">
    <property type="entry name" value="Glyco_tranf_GTA_type"/>
    <property type="match status" value="1"/>
</dbReference>
<dbReference type="Gene3D" id="3.90.550.10">
    <property type="entry name" value="Spore Coat Polysaccharide Biosynthesis Protein SpsA, Chain A"/>
    <property type="match status" value="1"/>
</dbReference>
<dbReference type="AlphaFoldDB" id="A0A0R2AAT6"/>
<evidence type="ECO:0000256" key="2">
    <source>
        <dbReference type="ARBA" id="ARBA00022679"/>
    </source>
</evidence>
<reference evidence="4 5" key="1">
    <citation type="journal article" date="2015" name="Genome Announc.">
        <title>Expanding the biotechnology potential of lactobacilli through comparative genomics of 213 strains and associated genera.</title>
        <authorList>
            <person name="Sun Z."/>
            <person name="Harris H.M."/>
            <person name="McCann A."/>
            <person name="Guo C."/>
            <person name="Argimon S."/>
            <person name="Zhang W."/>
            <person name="Yang X."/>
            <person name="Jeffery I.B."/>
            <person name="Cooney J.C."/>
            <person name="Kagawa T.F."/>
            <person name="Liu W."/>
            <person name="Song Y."/>
            <person name="Salvetti E."/>
            <person name="Wrobel A."/>
            <person name="Rasinkangas P."/>
            <person name="Parkhill J."/>
            <person name="Rea M.C."/>
            <person name="O'Sullivan O."/>
            <person name="Ritari J."/>
            <person name="Douillard F.P."/>
            <person name="Paul Ross R."/>
            <person name="Yang R."/>
            <person name="Briner A.E."/>
            <person name="Felis G.E."/>
            <person name="de Vos W.M."/>
            <person name="Barrangou R."/>
            <person name="Klaenhammer T.R."/>
            <person name="Caufield P.W."/>
            <person name="Cui Y."/>
            <person name="Zhang H."/>
            <person name="O'Toole P.W."/>
        </authorList>
    </citation>
    <scope>NUCLEOTIDE SEQUENCE [LARGE SCALE GENOMIC DNA]</scope>
    <source>
        <strain evidence="4 5">DSM 20509</strain>
    </source>
</reference>